<feature type="domain" description="Calcineurin-like phosphoesterase" evidence="5">
    <location>
        <begin position="4"/>
        <end position="195"/>
    </location>
</feature>
<dbReference type="GO" id="GO:0046872">
    <property type="term" value="F:metal ion binding"/>
    <property type="evidence" value="ECO:0007669"/>
    <property type="project" value="UniProtKB-KW"/>
</dbReference>
<evidence type="ECO:0000256" key="3">
    <source>
        <dbReference type="ARBA" id="ARBA00023004"/>
    </source>
</evidence>
<keyword evidence="1" id="KW-0479">Metal-binding</keyword>
<dbReference type="SUPFAM" id="SSF56300">
    <property type="entry name" value="Metallo-dependent phosphatases"/>
    <property type="match status" value="1"/>
</dbReference>
<evidence type="ECO:0000256" key="2">
    <source>
        <dbReference type="ARBA" id="ARBA00022801"/>
    </source>
</evidence>
<dbReference type="HOGENOM" id="CLU_063034_0_0_4"/>
<dbReference type="KEGG" id="azo:azo0139"/>
<dbReference type="InterPro" id="IPR050884">
    <property type="entry name" value="CNP_phosphodiesterase-III"/>
</dbReference>
<evidence type="ECO:0000313" key="6">
    <source>
        <dbReference type="EMBL" id="CAL92757.1"/>
    </source>
</evidence>
<evidence type="ECO:0000313" key="7">
    <source>
        <dbReference type="Proteomes" id="UP000002588"/>
    </source>
</evidence>
<keyword evidence="3" id="KW-0408">Iron</keyword>
<dbReference type="GO" id="GO:0004114">
    <property type="term" value="F:3',5'-cyclic-nucleotide phosphodiesterase activity"/>
    <property type="evidence" value="ECO:0007669"/>
    <property type="project" value="UniProtKB-EC"/>
</dbReference>
<sequence length="282" mass="31049">MAALLHLSDPHFGTERAPVVEALLHCVARQTIDVAVISGDITQRARRHQFDAARAFVERLRAGLNGAPVLVLPGNHDIPLYALQRRLLRPFAGFRRVFGPQLEACHEDDSLQLQLVNTVSRWRHTDGVVRADQVERVARRLEAARPGQLRVIVTHQPAAVVRPQDASDLLRGRERALRRWAAAGADLLLGGHIHLPYVQPLALPGPDGAPRPLWVVQAGTALSHRIRHEAGNSFNLIRHGAGASACVVERWDYDEAEHRFACRAQTPLALECGPAEATTRAS</sequence>
<evidence type="ECO:0000256" key="1">
    <source>
        <dbReference type="ARBA" id="ARBA00022723"/>
    </source>
</evidence>
<dbReference type="InterPro" id="IPR029052">
    <property type="entry name" value="Metallo-depent_PP-like"/>
</dbReference>
<dbReference type="eggNOG" id="COG1409">
    <property type="taxonomic scope" value="Bacteria"/>
</dbReference>
<dbReference type="STRING" id="62928.azo0139"/>
<dbReference type="EC" id="3.1.4.17" evidence="6"/>
<proteinExistence type="inferred from homology"/>
<evidence type="ECO:0000259" key="5">
    <source>
        <dbReference type="Pfam" id="PF00149"/>
    </source>
</evidence>
<dbReference type="InterPro" id="IPR004843">
    <property type="entry name" value="Calcineurin-like_PHP"/>
</dbReference>
<dbReference type="Proteomes" id="UP000002588">
    <property type="component" value="Chromosome"/>
</dbReference>
<organism evidence="6 7">
    <name type="scientific">Azoarcus sp. (strain BH72)</name>
    <dbReference type="NCBI Taxonomy" id="418699"/>
    <lineage>
        <taxon>Bacteria</taxon>
        <taxon>Pseudomonadati</taxon>
        <taxon>Pseudomonadota</taxon>
        <taxon>Betaproteobacteria</taxon>
        <taxon>Rhodocyclales</taxon>
        <taxon>Zoogloeaceae</taxon>
        <taxon>Azoarcus</taxon>
    </lineage>
</organism>
<dbReference type="RefSeq" id="WP_011763876.1">
    <property type="nucleotide sequence ID" value="NC_008702.1"/>
</dbReference>
<dbReference type="Gene3D" id="3.60.21.10">
    <property type="match status" value="1"/>
</dbReference>
<gene>
    <name evidence="6" type="primary">cpdA</name>
    <name evidence="6" type="ordered locus">azo0139</name>
</gene>
<dbReference type="EMBL" id="AM406670">
    <property type="protein sequence ID" value="CAL92757.1"/>
    <property type="molecule type" value="Genomic_DNA"/>
</dbReference>
<evidence type="ECO:0000256" key="4">
    <source>
        <dbReference type="ARBA" id="ARBA00025742"/>
    </source>
</evidence>
<protein>
    <submittedName>
        <fullName evidence="6">Probable phosphodiesterase</fullName>
        <ecNumber evidence="6">3.1.4.17</ecNumber>
    </submittedName>
</protein>
<dbReference type="AlphaFoldDB" id="A1K1Q2"/>
<dbReference type="PANTHER" id="PTHR42988">
    <property type="entry name" value="PHOSPHOHYDROLASE"/>
    <property type="match status" value="1"/>
</dbReference>
<dbReference type="PANTHER" id="PTHR42988:SF2">
    <property type="entry name" value="CYCLIC NUCLEOTIDE PHOSPHODIESTERASE CBUA0032-RELATED"/>
    <property type="match status" value="1"/>
</dbReference>
<name>A1K1Q2_AZOSB</name>
<keyword evidence="2 6" id="KW-0378">Hydrolase</keyword>
<dbReference type="Pfam" id="PF00149">
    <property type="entry name" value="Metallophos"/>
    <property type="match status" value="1"/>
</dbReference>
<reference evidence="6 7" key="1">
    <citation type="journal article" date="2006" name="Nat. Biotechnol.">
        <title>Complete genome of the mutualistic, N2-fixing grass endophyte Azoarcus sp. strain BH72.</title>
        <authorList>
            <person name="Krause A."/>
            <person name="Ramakumar A."/>
            <person name="Bartels D."/>
            <person name="Battistoni F."/>
            <person name="Bekel T."/>
            <person name="Boch J."/>
            <person name="Boehm M."/>
            <person name="Friedrich F."/>
            <person name="Hurek T."/>
            <person name="Krause L."/>
            <person name="Linke B."/>
            <person name="McHardy A.C."/>
            <person name="Sarkar A."/>
            <person name="Schneiker S."/>
            <person name="Syed A.A."/>
            <person name="Thauer R."/>
            <person name="Vorhoelter F.-J."/>
            <person name="Weidner S."/>
            <person name="Puehler A."/>
            <person name="Reinhold-Hurek B."/>
            <person name="Kaiser O."/>
            <person name="Goesmann A."/>
        </authorList>
    </citation>
    <scope>NUCLEOTIDE SEQUENCE [LARGE SCALE GENOMIC DNA]</scope>
    <source>
        <strain evidence="6 7">BH72</strain>
    </source>
</reference>
<keyword evidence="7" id="KW-1185">Reference proteome</keyword>
<comment type="similarity">
    <text evidence="4">Belongs to the cyclic nucleotide phosphodiesterase class-III family.</text>
</comment>
<accession>A1K1Q2</accession>